<dbReference type="PANTHER" id="PTHR24148">
    <property type="entry name" value="ANKYRIN REPEAT DOMAIN-CONTAINING PROTEIN 39 HOMOLOG-RELATED"/>
    <property type="match status" value="1"/>
</dbReference>
<sequence length="543" mass="61764">MPVFNAYHYEALPSEDTLRLVLLDPATDWEAPLSCMLVQCRRSAQTTAYSAISYAWGGRNLSHTLEVRCDGDTAYLKITANADALLRRLRQLDEQQYFWMDAICLNQPDELEKAQQIPRMGRIYEEAEIVHIWLGPSDHQTAKIYGFLRAASHLPLCELPGGSEQRALAQSLVSLMKAFLGDEALVGLRYLFDFFERPWFSRRWVIQEARLAREAVVHCGHHSIPLSLLSMAAMRIQSLDMAWYHVSVAAVLREPAPKFGILELLWYFHQAECLEPKDRIAALLGLVRSSNRFHLDYNVHWTELYRQLASVAFSSSAADTRFQALLQLFEFGPVCHPEDASYPSWIPDWSRPRQRKLPYFSRTRNADTYERFPTSPRQMDKDTLILGDDGLRIQWRASVGGPNGRRAVYARSHDNGPLTEVLRAEKILTALRELFPNPRHSITQILALSSLNETIVCFRHSRRDRRLTSRALGAFIGAIQRMLPSQGNAAVLRYLEHAGSLLEEFCLFQVEPFESQNGRGLGVGLGPKDLDVGDALVPLWSLD</sequence>
<evidence type="ECO:0000259" key="1">
    <source>
        <dbReference type="Pfam" id="PF06985"/>
    </source>
</evidence>
<dbReference type="InterPro" id="IPR052895">
    <property type="entry name" value="HetReg/Transcr_Mod"/>
</dbReference>
<organism evidence="2 3">
    <name type="scientific">Colletotrichum plurivorum</name>
    <dbReference type="NCBI Taxonomy" id="2175906"/>
    <lineage>
        <taxon>Eukaryota</taxon>
        <taxon>Fungi</taxon>
        <taxon>Dikarya</taxon>
        <taxon>Ascomycota</taxon>
        <taxon>Pezizomycotina</taxon>
        <taxon>Sordariomycetes</taxon>
        <taxon>Hypocreomycetidae</taxon>
        <taxon>Glomerellales</taxon>
        <taxon>Glomerellaceae</taxon>
        <taxon>Colletotrichum</taxon>
        <taxon>Colletotrichum orchidearum species complex</taxon>
    </lineage>
</organism>
<protein>
    <submittedName>
        <fullName evidence="2">HET domain-containing protein</fullName>
    </submittedName>
</protein>
<dbReference type="AlphaFoldDB" id="A0A8H6KN38"/>
<dbReference type="Proteomes" id="UP000654918">
    <property type="component" value="Unassembled WGS sequence"/>
</dbReference>
<dbReference type="Pfam" id="PF06985">
    <property type="entry name" value="HET"/>
    <property type="match status" value="1"/>
</dbReference>
<proteinExistence type="predicted"/>
<gene>
    <name evidence="2" type="ORF">CPLU01_05006</name>
</gene>
<feature type="domain" description="Heterokaryon incompatibility" evidence="1">
    <location>
        <begin position="49"/>
        <end position="208"/>
    </location>
</feature>
<comment type="caution">
    <text evidence="2">The sequence shown here is derived from an EMBL/GenBank/DDBJ whole genome shotgun (WGS) entry which is preliminary data.</text>
</comment>
<dbReference type="PANTHER" id="PTHR24148:SF64">
    <property type="entry name" value="HETEROKARYON INCOMPATIBILITY DOMAIN-CONTAINING PROTEIN"/>
    <property type="match status" value="1"/>
</dbReference>
<evidence type="ECO:0000313" key="2">
    <source>
        <dbReference type="EMBL" id="KAF6834370.1"/>
    </source>
</evidence>
<dbReference type="EMBL" id="WIGO01000049">
    <property type="protein sequence ID" value="KAF6834370.1"/>
    <property type="molecule type" value="Genomic_DNA"/>
</dbReference>
<keyword evidence="3" id="KW-1185">Reference proteome</keyword>
<evidence type="ECO:0000313" key="3">
    <source>
        <dbReference type="Proteomes" id="UP000654918"/>
    </source>
</evidence>
<name>A0A8H6KN38_9PEZI</name>
<accession>A0A8H6KN38</accession>
<reference evidence="2" key="1">
    <citation type="journal article" date="2020" name="Phytopathology">
        <title>Genome Sequence Resources of Colletotrichum truncatum, C. plurivorum, C. musicola, and C. sojae: Four Species Pathogenic to Soybean (Glycine max).</title>
        <authorList>
            <person name="Rogerio F."/>
            <person name="Boufleur T.R."/>
            <person name="Ciampi-Guillardi M."/>
            <person name="Sukno S.A."/>
            <person name="Thon M.R."/>
            <person name="Massola Junior N.S."/>
            <person name="Baroncelli R."/>
        </authorList>
    </citation>
    <scope>NUCLEOTIDE SEQUENCE</scope>
    <source>
        <strain evidence="2">LFN00145</strain>
    </source>
</reference>
<dbReference type="InterPro" id="IPR010730">
    <property type="entry name" value="HET"/>
</dbReference>